<accession>A0A173SAJ7</accession>
<dbReference type="InterPro" id="IPR046947">
    <property type="entry name" value="LytR-like"/>
</dbReference>
<reference evidence="6 8" key="1">
    <citation type="submission" date="2015-09" db="EMBL/GenBank/DDBJ databases">
        <authorList>
            <consortium name="Pathogen Informatics"/>
        </authorList>
    </citation>
    <scope>NUCLEOTIDE SEQUENCE [LARGE SCALE GENOMIC DNA]</scope>
    <source>
        <strain evidence="6 8">2789STDY5834970</strain>
    </source>
</reference>
<feature type="domain" description="Response regulatory" evidence="4">
    <location>
        <begin position="3"/>
        <end position="122"/>
    </location>
</feature>
<reference evidence="7 9" key="2">
    <citation type="journal article" date="2017" name="Front. Microbiol.">
        <title>New Insights into the Diversity of the Genus Faecalibacterium.</title>
        <authorList>
            <person name="Benevides L."/>
            <person name="Burman S."/>
            <person name="Martin R."/>
            <person name="Robert V."/>
            <person name="Thomas M."/>
            <person name="Miquel S."/>
            <person name="Chain F."/>
            <person name="Sokol H."/>
            <person name="Bermudez-Humaran L.G."/>
            <person name="Morrison M."/>
            <person name="Langella P."/>
            <person name="Azevedo V.A."/>
            <person name="Chatel J.M."/>
            <person name="Soares S."/>
        </authorList>
    </citation>
    <scope>NUCLEOTIDE SEQUENCE [LARGE SCALE GENOMIC DNA]</scope>
    <source>
        <strain evidence="7 9">CNCM I 4644</strain>
    </source>
</reference>
<keyword evidence="3" id="KW-0597">Phosphoprotein</keyword>
<sequence>MTRIAFCDDDAALLHQMQDFLEQYRTLRGVQLELFPYTKPMELLADIEAGVRFDVLFLDVLMPGINGINAAREIRRYDTAVQIIFVTSSSEFAVQSYVVGAYYYQLKPIWKDSFFRLTDAVLAECRKRTQHSLILRCKSGVTRITLDSLEYCEVQGRTLVFHLLDGTVIESSGSMDELARQLADYPGFLRPHRSYLVNMEYIQNITAKSITMESLAEVPLPHGRFTAVRDQYLEYSFAGKKVVL</sequence>
<dbReference type="Proteomes" id="UP000095649">
    <property type="component" value="Unassembled WGS sequence"/>
</dbReference>
<proteinExistence type="predicted"/>
<dbReference type="PANTHER" id="PTHR37299">
    <property type="entry name" value="TRANSCRIPTIONAL REGULATOR-RELATED"/>
    <property type="match status" value="1"/>
</dbReference>
<evidence type="ECO:0000256" key="2">
    <source>
        <dbReference type="ARBA" id="ARBA00024867"/>
    </source>
</evidence>
<dbReference type="Pfam" id="PF04397">
    <property type="entry name" value="LytTR"/>
    <property type="match status" value="1"/>
</dbReference>
<evidence type="ECO:0000313" key="6">
    <source>
        <dbReference type="EMBL" id="CUM87373.1"/>
    </source>
</evidence>
<evidence type="ECO:0000313" key="9">
    <source>
        <dbReference type="Proteomes" id="UP000220480"/>
    </source>
</evidence>
<keyword evidence="7" id="KW-0238">DNA-binding</keyword>
<dbReference type="OrthoDB" id="9779387at2"/>
<feature type="domain" description="HTH LytTR-type" evidence="5">
    <location>
        <begin position="133"/>
        <end position="205"/>
    </location>
</feature>
<evidence type="ECO:0000256" key="1">
    <source>
        <dbReference type="ARBA" id="ARBA00018672"/>
    </source>
</evidence>
<dbReference type="RefSeq" id="WP_055185548.1">
    <property type="nucleotide sequence ID" value="NZ_CYXN01000004.1"/>
</dbReference>
<evidence type="ECO:0000259" key="5">
    <source>
        <dbReference type="PROSITE" id="PS50930"/>
    </source>
</evidence>
<evidence type="ECO:0000256" key="3">
    <source>
        <dbReference type="PROSITE-ProRule" id="PRU00169"/>
    </source>
</evidence>
<evidence type="ECO:0000313" key="7">
    <source>
        <dbReference type="EMBL" id="PDX85058.1"/>
    </source>
</evidence>
<organism evidence="6 8">
    <name type="scientific">Faecalibacterium prausnitzii</name>
    <dbReference type="NCBI Taxonomy" id="853"/>
    <lineage>
        <taxon>Bacteria</taxon>
        <taxon>Bacillati</taxon>
        <taxon>Bacillota</taxon>
        <taxon>Clostridia</taxon>
        <taxon>Eubacteriales</taxon>
        <taxon>Oscillospiraceae</taxon>
        <taxon>Faecalibacterium</taxon>
    </lineage>
</organism>
<dbReference type="InterPro" id="IPR011006">
    <property type="entry name" value="CheY-like_superfamily"/>
</dbReference>
<dbReference type="Gene3D" id="3.40.50.2300">
    <property type="match status" value="1"/>
</dbReference>
<dbReference type="SMART" id="SM00448">
    <property type="entry name" value="REC"/>
    <property type="match status" value="1"/>
</dbReference>
<dbReference type="PROSITE" id="PS50110">
    <property type="entry name" value="RESPONSE_REGULATORY"/>
    <property type="match status" value="1"/>
</dbReference>
<gene>
    <name evidence="6" type="primary">agrA</name>
    <name evidence="7" type="ORF">CGS59_00270</name>
    <name evidence="6" type="ORF">ERS852582_00931</name>
</gene>
<protein>
    <recommendedName>
        <fullName evidence="1">Stage 0 sporulation protein A homolog</fullName>
    </recommendedName>
</protein>
<dbReference type="EMBL" id="CYXN01000004">
    <property type="protein sequence ID" value="CUM87373.1"/>
    <property type="molecule type" value="Genomic_DNA"/>
</dbReference>
<dbReference type="GO" id="GO:0003677">
    <property type="term" value="F:DNA binding"/>
    <property type="evidence" value="ECO:0007669"/>
    <property type="project" value="UniProtKB-KW"/>
</dbReference>
<comment type="function">
    <text evidence="2">May play the central regulatory role in sporulation. It may be an element of the effector pathway responsible for the activation of sporulation genes in response to nutritional stress. Spo0A may act in concert with spo0H (a sigma factor) to control the expression of some genes that are critical to the sporulation process.</text>
</comment>
<evidence type="ECO:0000259" key="4">
    <source>
        <dbReference type="PROSITE" id="PS50110"/>
    </source>
</evidence>
<dbReference type="PROSITE" id="PS50930">
    <property type="entry name" value="HTH_LYTTR"/>
    <property type="match status" value="1"/>
</dbReference>
<dbReference type="Proteomes" id="UP000220480">
    <property type="component" value="Unassembled WGS sequence"/>
</dbReference>
<dbReference type="SUPFAM" id="SSF52172">
    <property type="entry name" value="CheY-like"/>
    <property type="match status" value="1"/>
</dbReference>
<dbReference type="GO" id="GO:0000156">
    <property type="term" value="F:phosphorelay response regulator activity"/>
    <property type="evidence" value="ECO:0007669"/>
    <property type="project" value="InterPro"/>
</dbReference>
<dbReference type="EMBL" id="NMTZ01000002">
    <property type="protein sequence ID" value="PDX85058.1"/>
    <property type="molecule type" value="Genomic_DNA"/>
</dbReference>
<dbReference type="InterPro" id="IPR001789">
    <property type="entry name" value="Sig_transdc_resp-reg_receiver"/>
</dbReference>
<dbReference type="SMART" id="SM00850">
    <property type="entry name" value="LytTR"/>
    <property type="match status" value="1"/>
</dbReference>
<dbReference type="PANTHER" id="PTHR37299:SF1">
    <property type="entry name" value="STAGE 0 SPORULATION PROTEIN A HOMOLOG"/>
    <property type="match status" value="1"/>
</dbReference>
<evidence type="ECO:0000313" key="8">
    <source>
        <dbReference type="Proteomes" id="UP000095649"/>
    </source>
</evidence>
<name>A0A173SAJ7_9FIRM</name>
<feature type="modified residue" description="4-aspartylphosphate" evidence="3">
    <location>
        <position position="59"/>
    </location>
</feature>
<dbReference type="InterPro" id="IPR007492">
    <property type="entry name" value="LytTR_DNA-bd_dom"/>
</dbReference>
<dbReference type="AlphaFoldDB" id="A0A173SAJ7"/>
<dbReference type="Gene3D" id="2.40.50.1020">
    <property type="entry name" value="LytTr DNA-binding domain"/>
    <property type="match status" value="1"/>
</dbReference>
<reference evidence="7" key="3">
    <citation type="submission" date="2017-07" db="EMBL/GenBank/DDBJ databases">
        <authorList>
            <person name="Sun Z.S."/>
            <person name="Albrecht U."/>
            <person name="Echele G."/>
            <person name="Lee C.C."/>
        </authorList>
    </citation>
    <scope>NUCLEOTIDE SEQUENCE</scope>
    <source>
        <strain evidence="7">CNCM I 4644</strain>
    </source>
</reference>
<dbReference type="Pfam" id="PF00072">
    <property type="entry name" value="Response_reg"/>
    <property type="match status" value="1"/>
</dbReference>